<keyword evidence="4" id="KW-1185">Reference proteome</keyword>
<comment type="caution">
    <text evidence="3">The sequence shown here is derived from an EMBL/GenBank/DDBJ whole genome shotgun (WGS) entry which is preliminary data.</text>
</comment>
<feature type="region of interest" description="Disordered" evidence="2">
    <location>
        <begin position="80"/>
        <end position="109"/>
    </location>
</feature>
<dbReference type="Proteomes" id="UP000014480">
    <property type="component" value="Unassembled WGS sequence"/>
</dbReference>
<sequence>MALRAPADGSLALTTSSIVGPAEDAVGQREGRPIPPRYYINEAQFRSYNPTLTTTCNLIIGNSYCVERNWGIPPPVTMTSSAAPTTSAGNGVQTPTPTQSGMVASSHINPSRHDYKLPDPLLRQGSAWNPAVGNNCQGLWSDVYVCVTMIGFTRTSTIVRTTTLTVGTVNATPTPIQNGMTGRCNRFFKVAVGDTCHQSISSWNDITLATSYYWNSGVGDSCQSLWAEYYVCTRVL</sequence>
<feature type="compositionally biased region" description="Polar residues" evidence="2">
    <location>
        <begin position="89"/>
        <end position="109"/>
    </location>
</feature>
<evidence type="ECO:0000256" key="2">
    <source>
        <dbReference type="SAM" id="MobiDB-lite"/>
    </source>
</evidence>
<reference evidence="4" key="2">
    <citation type="journal article" date="2019" name="Mol. Plant Microbe Interact.">
        <title>Genome sequence resources for four phytopathogenic fungi from the Colletotrichum orbiculare species complex.</title>
        <authorList>
            <person name="Gan P."/>
            <person name="Tsushima A."/>
            <person name="Narusaka M."/>
            <person name="Narusaka Y."/>
            <person name="Takano Y."/>
            <person name="Kubo Y."/>
            <person name="Shirasu K."/>
        </authorList>
    </citation>
    <scope>GENOME REANNOTATION</scope>
    <source>
        <strain evidence="4">104-T / ATCC 96160 / CBS 514.97 / LARS 414 / MAFF 240422</strain>
    </source>
</reference>
<organism evidence="3 4">
    <name type="scientific">Colletotrichum orbiculare (strain 104-T / ATCC 96160 / CBS 514.97 / LARS 414 / MAFF 240422)</name>
    <name type="common">Cucumber anthracnose fungus</name>
    <name type="synonym">Colletotrichum lagenarium</name>
    <dbReference type="NCBI Taxonomy" id="1213857"/>
    <lineage>
        <taxon>Eukaryota</taxon>
        <taxon>Fungi</taxon>
        <taxon>Dikarya</taxon>
        <taxon>Ascomycota</taxon>
        <taxon>Pezizomycotina</taxon>
        <taxon>Sordariomycetes</taxon>
        <taxon>Hypocreomycetidae</taxon>
        <taxon>Glomerellales</taxon>
        <taxon>Glomerellaceae</taxon>
        <taxon>Colletotrichum</taxon>
        <taxon>Colletotrichum orbiculare species complex</taxon>
    </lineage>
</organism>
<evidence type="ECO:0000313" key="4">
    <source>
        <dbReference type="Proteomes" id="UP000014480"/>
    </source>
</evidence>
<dbReference type="PANTHER" id="PTHR34997:SF2">
    <property type="entry name" value="LYSM DOMAIN-CONTAINING PROTEIN-RELATED"/>
    <property type="match status" value="1"/>
</dbReference>
<protein>
    <submittedName>
        <fullName evidence="3">LysM domain-containing protein</fullName>
    </submittedName>
</protein>
<reference evidence="4" key="1">
    <citation type="journal article" date="2013" name="New Phytol.">
        <title>Comparative genomic and transcriptomic analyses reveal the hemibiotrophic stage shift of Colletotrichum fungi.</title>
        <authorList>
            <person name="Gan P."/>
            <person name="Ikeda K."/>
            <person name="Irieda H."/>
            <person name="Narusaka M."/>
            <person name="O'Connell R.J."/>
            <person name="Narusaka Y."/>
            <person name="Takano Y."/>
            <person name="Kubo Y."/>
            <person name="Shirasu K."/>
        </authorList>
    </citation>
    <scope>NUCLEOTIDE SEQUENCE [LARGE SCALE GENOMIC DNA]</scope>
    <source>
        <strain evidence="4">104-T / ATCC 96160 / CBS 514.97 / LARS 414 / MAFF 240422</strain>
    </source>
</reference>
<dbReference type="InterPro" id="IPR036779">
    <property type="entry name" value="LysM_dom_sf"/>
</dbReference>
<keyword evidence="1" id="KW-0732">Signal</keyword>
<dbReference type="EMBL" id="AMCV02000015">
    <property type="protein sequence ID" value="TDZ21239.1"/>
    <property type="molecule type" value="Genomic_DNA"/>
</dbReference>
<name>A0A484FS08_COLOR</name>
<dbReference type="Gene3D" id="3.10.350.10">
    <property type="entry name" value="LysM domain"/>
    <property type="match status" value="1"/>
</dbReference>
<gene>
    <name evidence="3" type="ORF">Cob_v005958</name>
</gene>
<dbReference type="GO" id="GO:0008061">
    <property type="term" value="F:chitin binding"/>
    <property type="evidence" value="ECO:0007669"/>
    <property type="project" value="InterPro"/>
</dbReference>
<dbReference type="InterPro" id="IPR052210">
    <property type="entry name" value="LysM1-like"/>
</dbReference>
<evidence type="ECO:0000256" key="1">
    <source>
        <dbReference type="ARBA" id="ARBA00022729"/>
    </source>
</evidence>
<evidence type="ECO:0000313" key="3">
    <source>
        <dbReference type="EMBL" id="TDZ21239.1"/>
    </source>
</evidence>
<dbReference type="OrthoDB" id="2281372at2759"/>
<dbReference type="STRING" id="1213857.A0A484FS08"/>
<dbReference type="AlphaFoldDB" id="A0A484FS08"/>
<accession>A0A484FS08</accession>
<dbReference type="PANTHER" id="PTHR34997">
    <property type="entry name" value="AM15"/>
    <property type="match status" value="1"/>
</dbReference>
<proteinExistence type="predicted"/>